<dbReference type="Pfam" id="PF02699">
    <property type="entry name" value="YajC"/>
    <property type="match status" value="1"/>
</dbReference>
<dbReference type="Proteomes" id="UP001198806">
    <property type="component" value="Unassembled WGS sequence"/>
</dbReference>
<dbReference type="EMBL" id="JAJCNI010000008">
    <property type="protein sequence ID" value="MCB6517914.1"/>
    <property type="molecule type" value="Genomic_DNA"/>
</dbReference>
<evidence type="ECO:0000256" key="4">
    <source>
        <dbReference type="ARBA" id="ARBA00022448"/>
    </source>
</evidence>
<dbReference type="GO" id="GO:0005886">
    <property type="term" value="C:plasma membrane"/>
    <property type="evidence" value="ECO:0007669"/>
    <property type="project" value="UniProtKB-SubCell"/>
</dbReference>
<evidence type="ECO:0000256" key="5">
    <source>
        <dbReference type="ARBA" id="ARBA00022475"/>
    </source>
</evidence>
<evidence type="ECO:0000313" key="19">
    <source>
        <dbReference type="Proteomes" id="UP000441609"/>
    </source>
</evidence>
<evidence type="ECO:0000256" key="9">
    <source>
        <dbReference type="ARBA" id="ARBA00023010"/>
    </source>
</evidence>
<dbReference type="Proteomes" id="UP000461276">
    <property type="component" value="Unassembled WGS sequence"/>
</dbReference>
<evidence type="ECO:0000313" key="16">
    <source>
        <dbReference type="EMBL" id="RHD72702.1"/>
    </source>
</evidence>
<keyword evidence="7" id="KW-0653">Protein transport</keyword>
<reference evidence="16 17" key="1">
    <citation type="submission" date="2018-08" db="EMBL/GenBank/DDBJ databases">
        <title>A genome reference for cultivated species of the human gut microbiota.</title>
        <authorList>
            <person name="Zou Y."/>
            <person name="Xue W."/>
            <person name="Luo G."/>
        </authorList>
    </citation>
    <scope>NUCLEOTIDE SEQUENCE [LARGE SCALE GENOMIC DNA]</scope>
    <source>
        <strain evidence="16 17">AM30-4</strain>
    </source>
</reference>
<gene>
    <name evidence="14" type="primary">yajC</name>
    <name evidence="16" type="ORF">DW782_15500</name>
    <name evidence="14" type="ORF">GKD66_13590</name>
    <name evidence="13" type="ORF">GKD67_07485</name>
    <name evidence="15" type="ORF">GKD70_12070</name>
    <name evidence="12" type="ORF">LI194_08915</name>
</gene>
<comment type="caution">
    <text evidence="14">The sequence shown here is derived from an EMBL/GenBank/DDBJ whole genome shotgun (WGS) entry which is preliminary data.</text>
</comment>
<dbReference type="InterPro" id="IPR003849">
    <property type="entry name" value="Preprotein_translocase_YajC"/>
</dbReference>
<dbReference type="OrthoDB" id="9800132at2"/>
<dbReference type="OMA" id="GMEMIIM"/>
<evidence type="ECO:0000313" key="20">
    <source>
        <dbReference type="Proteomes" id="UP000461276"/>
    </source>
</evidence>
<organism evidence="14 18">
    <name type="scientific">Parabacteroides distasonis</name>
    <dbReference type="NCBI Taxonomy" id="823"/>
    <lineage>
        <taxon>Bacteria</taxon>
        <taxon>Pseudomonadati</taxon>
        <taxon>Bacteroidota</taxon>
        <taxon>Bacteroidia</taxon>
        <taxon>Bacteroidales</taxon>
        <taxon>Tannerellaceae</taxon>
        <taxon>Parabacteroides</taxon>
    </lineage>
</organism>
<evidence type="ECO:0000313" key="14">
    <source>
        <dbReference type="EMBL" id="MRZ51240.1"/>
    </source>
</evidence>
<evidence type="ECO:0000256" key="11">
    <source>
        <dbReference type="SAM" id="Phobius"/>
    </source>
</evidence>
<name>A0A395YZ11_PARDI</name>
<evidence type="ECO:0000256" key="10">
    <source>
        <dbReference type="ARBA" id="ARBA00023136"/>
    </source>
</evidence>
<evidence type="ECO:0000256" key="3">
    <source>
        <dbReference type="ARBA" id="ARBA00014962"/>
    </source>
</evidence>
<dbReference type="PANTHER" id="PTHR33909">
    <property type="entry name" value="SEC TRANSLOCON ACCESSORY COMPLEX SUBUNIT YAJC"/>
    <property type="match status" value="1"/>
</dbReference>
<dbReference type="EMBL" id="WKMO01000010">
    <property type="protein sequence ID" value="MSB74002.1"/>
    <property type="molecule type" value="Genomic_DNA"/>
</dbReference>
<evidence type="ECO:0000256" key="2">
    <source>
        <dbReference type="ARBA" id="ARBA00006742"/>
    </source>
</evidence>
<dbReference type="AlphaFoldDB" id="A0A395YZ11"/>
<dbReference type="EMBL" id="WKMC01000009">
    <property type="protein sequence ID" value="MRZ51240.1"/>
    <property type="molecule type" value="Genomic_DNA"/>
</dbReference>
<evidence type="ECO:0000256" key="8">
    <source>
        <dbReference type="ARBA" id="ARBA00022989"/>
    </source>
</evidence>
<accession>A0A395YZ11</accession>
<evidence type="ECO:0000256" key="6">
    <source>
        <dbReference type="ARBA" id="ARBA00022692"/>
    </source>
</evidence>
<proteinExistence type="inferred from homology"/>
<dbReference type="Proteomes" id="UP000441609">
    <property type="component" value="Unassembled WGS sequence"/>
</dbReference>
<keyword evidence="6 11" id="KW-0812">Transmembrane</keyword>
<evidence type="ECO:0000256" key="7">
    <source>
        <dbReference type="ARBA" id="ARBA00022927"/>
    </source>
</evidence>
<dbReference type="SMART" id="SM01323">
    <property type="entry name" value="YajC"/>
    <property type="match status" value="1"/>
</dbReference>
<keyword evidence="4" id="KW-0813">Transport</keyword>
<dbReference type="EMBL" id="QSJN01000010">
    <property type="protein sequence ID" value="RHD72702.1"/>
    <property type="molecule type" value="Genomic_DNA"/>
</dbReference>
<protein>
    <recommendedName>
        <fullName evidence="3">Sec translocon accessory complex subunit YajC</fullName>
    </recommendedName>
</protein>
<dbReference type="GO" id="GO:0015031">
    <property type="term" value="P:protein transport"/>
    <property type="evidence" value="ECO:0007669"/>
    <property type="project" value="UniProtKB-KW"/>
</dbReference>
<reference evidence="12" key="3">
    <citation type="submission" date="2021-10" db="EMBL/GenBank/DDBJ databases">
        <title>Collection of gut derived symbiotic bacterial strains cultured from healthy donors.</title>
        <authorList>
            <person name="Lin H."/>
            <person name="Littmann E."/>
            <person name="Kohout C."/>
            <person name="Pamer E.G."/>
        </authorList>
    </citation>
    <scope>NUCLEOTIDE SEQUENCE</scope>
    <source>
        <strain evidence="12">DFI.2.94</strain>
    </source>
</reference>
<reference evidence="18 19" key="2">
    <citation type="journal article" date="2019" name="Nat. Med.">
        <title>A library of human gut bacterial isolates paired with longitudinal multiomics data enables mechanistic microbiome research.</title>
        <authorList>
            <person name="Poyet M."/>
            <person name="Groussin M."/>
            <person name="Gibbons S.M."/>
            <person name="Avila-Pacheco J."/>
            <person name="Jiang X."/>
            <person name="Kearney S.M."/>
            <person name="Perrotta A.R."/>
            <person name="Berdy B."/>
            <person name="Zhao S."/>
            <person name="Lieberman T.D."/>
            <person name="Swanson P.K."/>
            <person name="Smith M."/>
            <person name="Roesemann S."/>
            <person name="Alexander J.E."/>
            <person name="Rich S.A."/>
            <person name="Livny J."/>
            <person name="Vlamakis H."/>
            <person name="Clish C."/>
            <person name="Bullock K."/>
            <person name="Deik A."/>
            <person name="Scott J."/>
            <person name="Pierce K.A."/>
            <person name="Xavier R.J."/>
            <person name="Alm E.J."/>
        </authorList>
    </citation>
    <scope>NUCLEOTIDE SEQUENCE [LARGE SCALE GENOMIC DNA]</scope>
    <source>
        <strain evidence="15 19">BIOML-A20</strain>
        <strain evidence="14 18">BIOML-A32</strain>
        <strain evidence="13 20">BIOML-A9</strain>
    </source>
</reference>
<dbReference type="PANTHER" id="PTHR33909:SF1">
    <property type="entry name" value="SEC TRANSLOCON ACCESSORY COMPLEX SUBUNIT YAJC"/>
    <property type="match status" value="1"/>
</dbReference>
<dbReference type="EMBL" id="WKMY01000004">
    <property type="protein sequence ID" value="MRY93066.1"/>
    <property type="molecule type" value="Genomic_DNA"/>
</dbReference>
<evidence type="ECO:0000313" key="18">
    <source>
        <dbReference type="Proteomes" id="UP000441358"/>
    </source>
</evidence>
<dbReference type="RefSeq" id="WP_005854879.1">
    <property type="nucleotide sequence ID" value="NZ_BQOC01000001.1"/>
</dbReference>
<keyword evidence="10 11" id="KW-0472">Membrane</keyword>
<evidence type="ECO:0000313" key="15">
    <source>
        <dbReference type="EMBL" id="MSB74002.1"/>
    </source>
</evidence>
<dbReference type="NCBIfam" id="TIGR00739">
    <property type="entry name" value="yajC"/>
    <property type="match status" value="1"/>
</dbReference>
<keyword evidence="5" id="KW-1003">Cell membrane</keyword>
<dbReference type="Proteomes" id="UP000441358">
    <property type="component" value="Unassembled WGS sequence"/>
</dbReference>
<keyword evidence="8 11" id="KW-1133">Transmembrane helix</keyword>
<keyword evidence="9" id="KW-0811">Translocation</keyword>
<comment type="similarity">
    <text evidence="2">Belongs to the YajC family.</text>
</comment>
<comment type="subcellular location">
    <subcellularLocation>
        <location evidence="1">Cell membrane</location>
        <topology evidence="1">Single-pass membrane protein</topology>
    </subcellularLocation>
</comment>
<feature type="transmembrane region" description="Helical" evidence="11">
    <location>
        <begin position="15"/>
        <end position="34"/>
    </location>
</feature>
<evidence type="ECO:0000313" key="13">
    <source>
        <dbReference type="EMBL" id="MRY93066.1"/>
    </source>
</evidence>
<evidence type="ECO:0000313" key="12">
    <source>
        <dbReference type="EMBL" id="MCB6517914.1"/>
    </source>
</evidence>
<dbReference type="Proteomes" id="UP000284660">
    <property type="component" value="Unassembled WGS sequence"/>
</dbReference>
<evidence type="ECO:0000256" key="1">
    <source>
        <dbReference type="ARBA" id="ARBA00004162"/>
    </source>
</evidence>
<dbReference type="PRINTS" id="PR01853">
    <property type="entry name" value="YAJCTRNLCASE"/>
</dbReference>
<evidence type="ECO:0000313" key="17">
    <source>
        <dbReference type="Proteomes" id="UP000284660"/>
    </source>
</evidence>
<sequence length="104" mass="11595">MNLLSILLQTPAGGSQWSGILMMVVIVAIFYFFMIRPQQKKQKEIQKSREALKTGDKVITAGGIYGKIKEIGDTYMLIEVADGVRIRVDKTSIFASAEDAQQQK</sequence>